<evidence type="ECO:0000259" key="4">
    <source>
        <dbReference type="Pfam" id="PF02892"/>
    </source>
</evidence>
<proteinExistence type="predicted"/>
<reference evidence="5" key="1">
    <citation type="submission" date="2021-02" db="EMBL/GenBank/DDBJ databases">
        <authorList>
            <person name="Nowell W R."/>
        </authorList>
    </citation>
    <scope>NUCLEOTIDE SEQUENCE</scope>
    <source>
        <strain evidence="5">Ploen Becks lab</strain>
    </source>
</reference>
<evidence type="ECO:0000256" key="2">
    <source>
        <dbReference type="ARBA" id="ARBA00022771"/>
    </source>
</evidence>
<keyword evidence="3" id="KW-0862">Zinc</keyword>
<keyword evidence="2" id="KW-0863">Zinc-finger</keyword>
<dbReference type="InterPro" id="IPR003656">
    <property type="entry name" value="Znf_BED"/>
</dbReference>
<dbReference type="OrthoDB" id="6599767at2759"/>
<organism evidence="5 6">
    <name type="scientific">Brachionus calyciflorus</name>
    <dbReference type="NCBI Taxonomy" id="104777"/>
    <lineage>
        <taxon>Eukaryota</taxon>
        <taxon>Metazoa</taxon>
        <taxon>Spiralia</taxon>
        <taxon>Gnathifera</taxon>
        <taxon>Rotifera</taxon>
        <taxon>Eurotatoria</taxon>
        <taxon>Monogononta</taxon>
        <taxon>Pseudotrocha</taxon>
        <taxon>Ploima</taxon>
        <taxon>Brachionidae</taxon>
        <taxon>Brachionus</taxon>
    </lineage>
</organism>
<dbReference type="SUPFAM" id="SSF57667">
    <property type="entry name" value="beta-beta-alpha zinc fingers"/>
    <property type="match status" value="1"/>
</dbReference>
<name>A0A814R8J3_9BILA</name>
<accession>A0A814R8J3</accession>
<sequence length="66" mass="7618">MSIVWDFYVTKDGYNYCQVKNGDKFCNVKYKNNNSTTNMLNHLKSKHPTVLNKKIEPCSETVGSIK</sequence>
<dbReference type="EMBL" id="CAJNOC010009561">
    <property type="protein sequence ID" value="CAF1130494.1"/>
    <property type="molecule type" value="Genomic_DNA"/>
</dbReference>
<dbReference type="AlphaFoldDB" id="A0A814R8J3"/>
<evidence type="ECO:0000313" key="5">
    <source>
        <dbReference type="EMBL" id="CAF1130494.1"/>
    </source>
</evidence>
<keyword evidence="6" id="KW-1185">Reference proteome</keyword>
<dbReference type="Pfam" id="PF02892">
    <property type="entry name" value="zf-BED"/>
    <property type="match status" value="1"/>
</dbReference>
<evidence type="ECO:0000256" key="3">
    <source>
        <dbReference type="ARBA" id="ARBA00022833"/>
    </source>
</evidence>
<dbReference type="GO" id="GO:0003677">
    <property type="term" value="F:DNA binding"/>
    <property type="evidence" value="ECO:0007669"/>
    <property type="project" value="InterPro"/>
</dbReference>
<evidence type="ECO:0000313" key="6">
    <source>
        <dbReference type="Proteomes" id="UP000663879"/>
    </source>
</evidence>
<dbReference type="GO" id="GO:0008270">
    <property type="term" value="F:zinc ion binding"/>
    <property type="evidence" value="ECO:0007669"/>
    <property type="project" value="UniProtKB-KW"/>
</dbReference>
<dbReference type="Proteomes" id="UP000663879">
    <property type="component" value="Unassembled WGS sequence"/>
</dbReference>
<feature type="domain" description="BED-type" evidence="4">
    <location>
        <begin position="24"/>
        <end position="48"/>
    </location>
</feature>
<protein>
    <recommendedName>
        <fullName evidence="4">BED-type domain-containing protein</fullName>
    </recommendedName>
</protein>
<feature type="non-terminal residue" evidence="5">
    <location>
        <position position="66"/>
    </location>
</feature>
<comment type="caution">
    <text evidence="5">The sequence shown here is derived from an EMBL/GenBank/DDBJ whole genome shotgun (WGS) entry which is preliminary data.</text>
</comment>
<keyword evidence="1" id="KW-0479">Metal-binding</keyword>
<evidence type="ECO:0000256" key="1">
    <source>
        <dbReference type="ARBA" id="ARBA00022723"/>
    </source>
</evidence>
<dbReference type="InterPro" id="IPR036236">
    <property type="entry name" value="Znf_C2H2_sf"/>
</dbReference>
<gene>
    <name evidence="5" type="ORF">OXX778_LOCUS22450</name>
</gene>